<dbReference type="AlphaFoldDB" id="A0A8K0MSF6"/>
<dbReference type="EMBL" id="VOIH02000001">
    <property type="protein sequence ID" value="KAF3455825.1"/>
    <property type="molecule type" value="Genomic_DNA"/>
</dbReference>
<sequence length="149" mass="16612">MTQPSTVSSSFHFTKNFPKCFVQGWSCRLGVASDQDFAPVLARDQFLLVTCHKKDDNNNQEDEEYDDDEFGSKKDGPSSNNPNDKGFGWIQRVEVGLYFCAPIGLLVSFGEYKCMMGSVEKTEGLVTGAQTSLLEEMKSLKEMQDQSGL</sequence>
<keyword evidence="3" id="KW-1185">Reference proteome</keyword>
<proteinExistence type="predicted"/>
<comment type="caution">
    <text evidence="2">The sequence shown here is derived from an EMBL/GenBank/DDBJ whole genome shotgun (WGS) entry which is preliminary data.</text>
</comment>
<gene>
    <name evidence="2" type="ORF">FNV43_RR00467</name>
</gene>
<protein>
    <submittedName>
        <fullName evidence="2">Uncharacterized protein</fullName>
    </submittedName>
</protein>
<evidence type="ECO:0000256" key="1">
    <source>
        <dbReference type="SAM" id="MobiDB-lite"/>
    </source>
</evidence>
<evidence type="ECO:0000313" key="3">
    <source>
        <dbReference type="Proteomes" id="UP000796880"/>
    </source>
</evidence>
<feature type="region of interest" description="Disordered" evidence="1">
    <location>
        <begin position="56"/>
        <end position="85"/>
    </location>
</feature>
<reference evidence="2" key="1">
    <citation type="submission" date="2020-03" db="EMBL/GenBank/DDBJ databases">
        <title>A high-quality chromosome-level genome assembly of a woody plant with both climbing and erect habits, Rhamnella rubrinervis.</title>
        <authorList>
            <person name="Lu Z."/>
            <person name="Yang Y."/>
            <person name="Zhu X."/>
            <person name="Sun Y."/>
        </authorList>
    </citation>
    <scope>NUCLEOTIDE SEQUENCE</scope>
    <source>
        <strain evidence="2">BYM</strain>
        <tissue evidence="2">Leaf</tissue>
    </source>
</reference>
<name>A0A8K0MSF6_9ROSA</name>
<accession>A0A8K0MSF6</accession>
<evidence type="ECO:0000313" key="2">
    <source>
        <dbReference type="EMBL" id="KAF3455825.1"/>
    </source>
</evidence>
<organism evidence="2 3">
    <name type="scientific">Rhamnella rubrinervis</name>
    <dbReference type="NCBI Taxonomy" id="2594499"/>
    <lineage>
        <taxon>Eukaryota</taxon>
        <taxon>Viridiplantae</taxon>
        <taxon>Streptophyta</taxon>
        <taxon>Embryophyta</taxon>
        <taxon>Tracheophyta</taxon>
        <taxon>Spermatophyta</taxon>
        <taxon>Magnoliopsida</taxon>
        <taxon>eudicotyledons</taxon>
        <taxon>Gunneridae</taxon>
        <taxon>Pentapetalae</taxon>
        <taxon>rosids</taxon>
        <taxon>fabids</taxon>
        <taxon>Rosales</taxon>
        <taxon>Rhamnaceae</taxon>
        <taxon>rhamnoid group</taxon>
        <taxon>Rhamneae</taxon>
        <taxon>Rhamnella</taxon>
    </lineage>
</organism>
<feature type="compositionally biased region" description="Acidic residues" evidence="1">
    <location>
        <begin position="58"/>
        <end position="69"/>
    </location>
</feature>
<dbReference type="Proteomes" id="UP000796880">
    <property type="component" value="Unassembled WGS sequence"/>
</dbReference>